<sequence>MPKSSYTRVATIEPSLVVIQYMYDLWLMSDHTWKSAKYRSEFSIAIVIERVNGLGGRGK</sequence>
<evidence type="ECO:0008006" key="3">
    <source>
        <dbReference type="Google" id="ProtNLM"/>
    </source>
</evidence>
<accession>A0ABS8IE19</accession>
<dbReference type="EMBL" id="JAIVFQ010000048">
    <property type="protein sequence ID" value="MCC5602328.1"/>
    <property type="molecule type" value="Genomic_DNA"/>
</dbReference>
<dbReference type="RefSeq" id="WP_229487289.1">
    <property type="nucleotide sequence ID" value="NZ_JAIVFQ010000048.1"/>
</dbReference>
<name>A0ABS8IE19_9NOSO</name>
<reference evidence="1 2" key="1">
    <citation type="journal article" date="2021" name="Microorganisms">
        <title>Genome Evolution of Filamentous Cyanobacterium Nostoc Species: From Facultative Symbiosis to Free Living.</title>
        <authorList>
            <person name="Huo D."/>
            <person name="Li H."/>
            <person name="Cai F."/>
            <person name="Guo X."/>
            <person name="Qiao Z."/>
            <person name="Wang W."/>
            <person name="Yu G."/>
            <person name="Li R."/>
        </authorList>
    </citation>
    <scope>NUCLEOTIDE SEQUENCE [LARGE SCALE GENOMIC DNA]</scope>
    <source>
        <strain evidence="1 2">CHAB 5714</strain>
    </source>
</reference>
<gene>
    <name evidence="1" type="ORF">LC586_24820</name>
</gene>
<dbReference type="Proteomes" id="UP001199525">
    <property type="component" value="Unassembled WGS sequence"/>
</dbReference>
<evidence type="ECO:0000313" key="1">
    <source>
        <dbReference type="EMBL" id="MCC5602328.1"/>
    </source>
</evidence>
<evidence type="ECO:0000313" key="2">
    <source>
        <dbReference type="Proteomes" id="UP001199525"/>
    </source>
</evidence>
<organism evidence="1 2">
    <name type="scientific">Nostoc favosum CHAB5714</name>
    <dbReference type="NCBI Taxonomy" id="2780399"/>
    <lineage>
        <taxon>Bacteria</taxon>
        <taxon>Bacillati</taxon>
        <taxon>Cyanobacteriota</taxon>
        <taxon>Cyanophyceae</taxon>
        <taxon>Nostocales</taxon>
        <taxon>Nostocaceae</taxon>
        <taxon>Nostoc</taxon>
        <taxon>Nostoc favosum</taxon>
    </lineage>
</organism>
<proteinExistence type="predicted"/>
<keyword evidence="2" id="KW-1185">Reference proteome</keyword>
<protein>
    <recommendedName>
        <fullName evidence="3">Transposase</fullName>
    </recommendedName>
</protein>
<comment type="caution">
    <text evidence="1">The sequence shown here is derived from an EMBL/GenBank/DDBJ whole genome shotgun (WGS) entry which is preliminary data.</text>
</comment>